<dbReference type="RefSeq" id="WP_167918308.1">
    <property type="nucleotide sequence ID" value="NZ_JAAVJS010000014.1"/>
</dbReference>
<evidence type="ECO:0000256" key="1">
    <source>
        <dbReference type="SAM" id="Phobius"/>
    </source>
</evidence>
<feature type="transmembrane region" description="Helical" evidence="1">
    <location>
        <begin position="93"/>
        <end position="111"/>
    </location>
</feature>
<reference evidence="2 3" key="1">
    <citation type="submission" date="2020-03" db="EMBL/GenBank/DDBJ databases">
        <title>Tamlana sp. nov, isolated from XXX.</title>
        <authorList>
            <person name="Cao W.R."/>
        </authorList>
    </citation>
    <scope>NUCLEOTIDE SEQUENCE [LARGE SCALE GENOMIC DNA]</scope>
    <source>
        <strain evidence="2 3">HST1-43</strain>
    </source>
</reference>
<dbReference type="EMBL" id="JAAVJS010000014">
    <property type="protein sequence ID" value="NJX16041.1"/>
    <property type="molecule type" value="Genomic_DNA"/>
</dbReference>
<comment type="caution">
    <text evidence="2">The sequence shown here is derived from an EMBL/GenBank/DDBJ whole genome shotgun (WGS) entry which is preliminary data.</text>
</comment>
<accession>A0ABX1DFL1</accession>
<dbReference type="InterPro" id="IPR011990">
    <property type="entry name" value="TPR-like_helical_dom_sf"/>
</dbReference>
<proteinExistence type="predicted"/>
<dbReference type="Proteomes" id="UP000760545">
    <property type="component" value="Unassembled WGS sequence"/>
</dbReference>
<keyword evidence="3" id="KW-1185">Reference proteome</keyword>
<protein>
    <recommendedName>
        <fullName evidence="4">Tetratricopeptide repeat protein</fullName>
    </recommendedName>
</protein>
<organism evidence="2 3">
    <name type="scientific">Tamlana crocina</name>
    <dbReference type="NCBI Taxonomy" id="393006"/>
    <lineage>
        <taxon>Bacteria</taxon>
        <taxon>Pseudomonadati</taxon>
        <taxon>Bacteroidota</taxon>
        <taxon>Flavobacteriia</taxon>
        <taxon>Flavobacteriales</taxon>
        <taxon>Flavobacteriaceae</taxon>
        <taxon>Tamlana</taxon>
    </lineage>
</organism>
<keyword evidence="1" id="KW-0472">Membrane</keyword>
<evidence type="ECO:0000313" key="3">
    <source>
        <dbReference type="Proteomes" id="UP000760545"/>
    </source>
</evidence>
<evidence type="ECO:0000313" key="2">
    <source>
        <dbReference type="EMBL" id="NJX16041.1"/>
    </source>
</evidence>
<keyword evidence="1" id="KW-0812">Transmembrane</keyword>
<dbReference type="SUPFAM" id="SSF48452">
    <property type="entry name" value="TPR-like"/>
    <property type="match status" value="1"/>
</dbReference>
<name>A0ABX1DFL1_9FLAO</name>
<sequence length="249" mass="28380">MDDQNYILFEAYLANELSAEEKLNFENRLKTDAEFNQSFQTFKELSSFLEHNIGNKEASVAFQQNLKKISAEHFSKNTVAEEVVKPKVRKLNFYKYAIAACVVLLFGIFVFNQFSTPTYSDYNDFGTISLSVRGENDTLLKTAETAFNNKDFAKAEAAFAELLNSDTDNAELKLYRAISNIELDAFETADQLLNELRNGNSAYKNEATWYLALSKLKQKEIEACLEILQTLPEDADDYNRAQKLMGKLD</sequence>
<keyword evidence="1" id="KW-1133">Transmembrane helix</keyword>
<evidence type="ECO:0008006" key="4">
    <source>
        <dbReference type="Google" id="ProtNLM"/>
    </source>
</evidence>
<dbReference type="Gene3D" id="1.25.40.10">
    <property type="entry name" value="Tetratricopeptide repeat domain"/>
    <property type="match status" value="1"/>
</dbReference>
<gene>
    <name evidence="2" type="ORF">HC176_11140</name>
</gene>